<name>A0A934NKN8_9FLAO</name>
<feature type="signal peptide" evidence="1">
    <location>
        <begin position="1"/>
        <end position="27"/>
    </location>
</feature>
<organism evidence="2 3">
    <name type="scientific">Gelidibacter salicanalis</name>
    <dbReference type="NCBI Taxonomy" id="291193"/>
    <lineage>
        <taxon>Bacteria</taxon>
        <taxon>Pseudomonadati</taxon>
        <taxon>Bacteroidota</taxon>
        <taxon>Flavobacteriia</taxon>
        <taxon>Flavobacteriales</taxon>
        <taxon>Flavobacteriaceae</taxon>
        <taxon>Gelidibacter</taxon>
    </lineage>
</organism>
<proteinExistence type="predicted"/>
<keyword evidence="1" id="KW-0732">Signal</keyword>
<reference evidence="2 3" key="1">
    <citation type="submission" date="2020-09" db="EMBL/GenBank/DDBJ databases">
        <title>Draft genome of Gelidibacter salicanalis PAMC21136.</title>
        <authorList>
            <person name="Park H."/>
        </authorList>
    </citation>
    <scope>NUCLEOTIDE SEQUENCE [LARGE SCALE GENOMIC DNA]</scope>
    <source>
        <strain evidence="2 3">PAMC21136</strain>
    </source>
</reference>
<evidence type="ECO:0008006" key="4">
    <source>
        <dbReference type="Google" id="ProtNLM"/>
    </source>
</evidence>
<sequence length="58" mass="6587">MINGFFRQFTKYATALLLMVSLVLSNAIDSPTDQTRISINSDWKFKLLDDKDAAKEGF</sequence>
<gene>
    <name evidence="2" type="ORF">JEM65_13065</name>
</gene>
<keyword evidence="3" id="KW-1185">Reference proteome</keyword>
<dbReference type="RefSeq" id="WP_199600237.1">
    <property type="nucleotide sequence ID" value="NZ_JAEHJZ010000032.1"/>
</dbReference>
<evidence type="ECO:0000256" key="1">
    <source>
        <dbReference type="SAM" id="SignalP"/>
    </source>
</evidence>
<feature type="chain" id="PRO_5037436188" description="Beta-galactosidase" evidence="1">
    <location>
        <begin position="28"/>
        <end position="58"/>
    </location>
</feature>
<dbReference type="EMBL" id="JAEHJZ010000032">
    <property type="protein sequence ID" value="MBJ7881567.1"/>
    <property type="molecule type" value="Genomic_DNA"/>
</dbReference>
<dbReference type="Proteomes" id="UP000662373">
    <property type="component" value="Unassembled WGS sequence"/>
</dbReference>
<evidence type="ECO:0000313" key="3">
    <source>
        <dbReference type="Proteomes" id="UP000662373"/>
    </source>
</evidence>
<evidence type="ECO:0000313" key="2">
    <source>
        <dbReference type="EMBL" id="MBJ7881567.1"/>
    </source>
</evidence>
<dbReference type="AlphaFoldDB" id="A0A934NKN8"/>
<accession>A0A934NKN8</accession>
<comment type="caution">
    <text evidence="2">The sequence shown here is derived from an EMBL/GenBank/DDBJ whole genome shotgun (WGS) entry which is preliminary data.</text>
</comment>
<protein>
    <recommendedName>
        <fullName evidence="4">Beta-galactosidase</fullName>
    </recommendedName>
</protein>